<accession>A0A3N4K302</accession>
<evidence type="ECO:0000256" key="1">
    <source>
        <dbReference type="SAM" id="MobiDB-lite"/>
    </source>
</evidence>
<keyword evidence="3" id="KW-1185">Reference proteome</keyword>
<organism evidence="2 3">
    <name type="scientific">Choiromyces venosus 120613-1</name>
    <dbReference type="NCBI Taxonomy" id="1336337"/>
    <lineage>
        <taxon>Eukaryota</taxon>
        <taxon>Fungi</taxon>
        <taxon>Dikarya</taxon>
        <taxon>Ascomycota</taxon>
        <taxon>Pezizomycotina</taxon>
        <taxon>Pezizomycetes</taxon>
        <taxon>Pezizales</taxon>
        <taxon>Tuberaceae</taxon>
        <taxon>Choiromyces</taxon>
    </lineage>
</organism>
<dbReference type="AlphaFoldDB" id="A0A3N4K302"/>
<evidence type="ECO:0000313" key="2">
    <source>
        <dbReference type="EMBL" id="RPB04940.1"/>
    </source>
</evidence>
<reference evidence="2 3" key="1">
    <citation type="journal article" date="2018" name="Nat. Ecol. Evol.">
        <title>Pezizomycetes genomes reveal the molecular basis of ectomycorrhizal truffle lifestyle.</title>
        <authorList>
            <person name="Murat C."/>
            <person name="Payen T."/>
            <person name="Noel B."/>
            <person name="Kuo A."/>
            <person name="Morin E."/>
            <person name="Chen J."/>
            <person name="Kohler A."/>
            <person name="Krizsan K."/>
            <person name="Balestrini R."/>
            <person name="Da Silva C."/>
            <person name="Montanini B."/>
            <person name="Hainaut M."/>
            <person name="Levati E."/>
            <person name="Barry K.W."/>
            <person name="Belfiori B."/>
            <person name="Cichocki N."/>
            <person name="Clum A."/>
            <person name="Dockter R.B."/>
            <person name="Fauchery L."/>
            <person name="Guy J."/>
            <person name="Iotti M."/>
            <person name="Le Tacon F."/>
            <person name="Lindquist E.A."/>
            <person name="Lipzen A."/>
            <person name="Malagnac F."/>
            <person name="Mello A."/>
            <person name="Molinier V."/>
            <person name="Miyauchi S."/>
            <person name="Poulain J."/>
            <person name="Riccioni C."/>
            <person name="Rubini A."/>
            <person name="Sitrit Y."/>
            <person name="Splivallo R."/>
            <person name="Traeger S."/>
            <person name="Wang M."/>
            <person name="Zifcakova L."/>
            <person name="Wipf D."/>
            <person name="Zambonelli A."/>
            <person name="Paolocci F."/>
            <person name="Nowrousian M."/>
            <person name="Ottonello S."/>
            <person name="Baldrian P."/>
            <person name="Spatafora J.W."/>
            <person name="Henrissat B."/>
            <person name="Nagy L.G."/>
            <person name="Aury J.M."/>
            <person name="Wincker P."/>
            <person name="Grigoriev I.V."/>
            <person name="Bonfante P."/>
            <person name="Martin F.M."/>
        </authorList>
    </citation>
    <scope>NUCLEOTIDE SEQUENCE [LARGE SCALE GENOMIC DNA]</scope>
    <source>
        <strain evidence="2 3">120613-1</strain>
    </source>
</reference>
<name>A0A3N4K302_9PEZI</name>
<sequence length="58" mass="6280">MPAYTEHSKNSRQQQQNRTSSISSLASNPVPITAQASVISTSLGGNAFSSRARIYPRE</sequence>
<protein>
    <submittedName>
        <fullName evidence="2">Uncharacterized protein</fullName>
    </submittedName>
</protein>
<gene>
    <name evidence="2" type="ORF">L873DRAFT_1798808</name>
</gene>
<dbReference type="EMBL" id="ML120356">
    <property type="protein sequence ID" value="RPB04940.1"/>
    <property type="molecule type" value="Genomic_DNA"/>
</dbReference>
<dbReference type="STRING" id="1336337.A0A3N4K302"/>
<proteinExistence type="predicted"/>
<evidence type="ECO:0000313" key="3">
    <source>
        <dbReference type="Proteomes" id="UP000276215"/>
    </source>
</evidence>
<feature type="region of interest" description="Disordered" evidence="1">
    <location>
        <begin position="1"/>
        <end position="28"/>
    </location>
</feature>
<dbReference type="Proteomes" id="UP000276215">
    <property type="component" value="Unassembled WGS sequence"/>
</dbReference>
<feature type="compositionally biased region" description="Low complexity" evidence="1">
    <location>
        <begin position="11"/>
        <end position="24"/>
    </location>
</feature>